<keyword evidence="5" id="KW-1185">Reference proteome</keyword>
<dbReference type="EMBL" id="JBHSGD010000004">
    <property type="protein sequence ID" value="MFC4652061.1"/>
    <property type="molecule type" value="Genomic_DNA"/>
</dbReference>
<evidence type="ECO:0000313" key="5">
    <source>
        <dbReference type="Proteomes" id="UP001595987"/>
    </source>
</evidence>
<reference evidence="5" key="1">
    <citation type="journal article" date="2019" name="Int. J. Syst. Evol. Microbiol.">
        <title>The Global Catalogue of Microorganisms (GCM) 10K type strain sequencing project: providing services to taxonomists for standard genome sequencing and annotation.</title>
        <authorList>
            <consortium name="The Broad Institute Genomics Platform"/>
            <consortium name="The Broad Institute Genome Sequencing Center for Infectious Disease"/>
            <person name="Wu L."/>
            <person name="Ma J."/>
        </authorList>
    </citation>
    <scope>NUCLEOTIDE SEQUENCE [LARGE SCALE GENOMIC DNA]</scope>
    <source>
        <strain evidence="5">CCUG 63287</strain>
    </source>
</reference>
<dbReference type="InterPro" id="IPR018392">
    <property type="entry name" value="LysM"/>
</dbReference>
<feature type="region of interest" description="Disordered" evidence="1">
    <location>
        <begin position="1"/>
        <end position="31"/>
    </location>
</feature>
<comment type="caution">
    <text evidence="4">The sequence shown here is derived from an EMBL/GenBank/DDBJ whole genome shotgun (WGS) entry which is preliminary data.</text>
</comment>
<keyword evidence="2" id="KW-0812">Transmembrane</keyword>
<evidence type="ECO:0000256" key="2">
    <source>
        <dbReference type="SAM" id="Phobius"/>
    </source>
</evidence>
<feature type="compositionally biased region" description="Basic and acidic residues" evidence="1">
    <location>
        <begin position="10"/>
        <end position="24"/>
    </location>
</feature>
<dbReference type="InterPro" id="IPR036779">
    <property type="entry name" value="LysM_dom_sf"/>
</dbReference>
<feature type="transmembrane region" description="Helical" evidence="2">
    <location>
        <begin position="40"/>
        <end position="61"/>
    </location>
</feature>
<dbReference type="Pfam" id="PF01476">
    <property type="entry name" value="LysM"/>
    <property type="match status" value="1"/>
</dbReference>
<dbReference type="NCBIfam" id="NF042931">
    <property type="entry name" value="SAG1386_EF1546"/>
    <property type="match status" value="1"/>
</dbReference>
<dbReference type="InterPro" id="IPR049981">
    <property type="entry name" value="SPy_0802-like"/>
</dbReference>
<dbReference type="SUPFAM" id="SSF54106">
    <property type="entry name" value="LysM domain"/>
    <property type="match status" value="1"/>
</dbReference>
<dbReference type="RefSeq" id="WP_213533467.1">
    <property type="nucleotide sequence ID" value="NZ_BOVQ01000002.1"/>
</dbReference>
<evidence type="ECO:0000313" key="4">
    <source>
        <dbReference type="EMBL" id="MFC4652061.1"/>
    </source>
</evidence>
<evidence type="ECO:0000259" key="3">
    <source>
        <dbReference type="PROSITE" id="PS51782"/>
    </source>
</evidence>
<keyword evidence="2" id="KW-0472">Membrane</keyword>
<dbReference type="PROSITE" id="PS51782">
    <property type="entry name" value="LYSM"/>
    <property type="match status" value="1"/>
</dbReference>
<sequence length="165" mass="17571">MATKGPWDNEIYKAMREEPNDLKRESRKKSQNKKPLSTRFLTFLVIVLFLFVFVALGFVLWNSQAQNNASIVHSFHSETSVSSSAKSTISTAQSSSSSVSQSSTSTSSSAATGATYTIVAGDTPSAIASKTGVPWEQIASLNNISAEGYNADGSAISPGQVLKLK</sequence>
<gene>
    <name evidence="4" type="ORF">ACFO26_03995</name>
</gene>
<dbReference type="SMART" id="SM00257">
    <property type="entry name" value="LysM"/>
    <property type="match status" value="1"/>
</dbReference>
<dbReference type="Proteomes" id="UP001595987">
    <property type="component" value="Unassembled WGS sequence"/>
</dbReference>
<proteinExistence type="predicted"/>
<dbReference type="CDD" id="cd00118">
    <property type="entry name" value="LysM"/>
    <property type="match status" value="1"/>
</dbReference>
<keyword evidence="2" id="KW-1133">Transmembrane helix</keyword>
<protein>
    <submittedName>
        <fullName evidence="4">SAG1386/EF1546 family surface-associated protein</fullName>
    </submittedName>
</protein>
<accession>A0ABV9JC84</accession>
<evidence type="ECO:0000256" key="1">
    <source>
        <dbReference type="SAM" id="MobiDB-lite"/>
    </source>
</evidence>
<organism evidence="4 5">
    <name type="scientific">Lactococcus nasutitermitis</name>
    <dbReference type="NCBI Taxonomy" id="1652957"/>
    <lineage>
        <taxon>Bacteria</taxon>
        <taxon>Bacillati</taxon>
        <taxon>Bacillota</taxon>
        <taxon>Bacilli</taxon>
        <taxon>Lactobacillales</taxon>
        <taxon>Streptococcaceae</taxon>
        <taxon>Lactococcus</taxon>
    </lineage>
</organism>
<name>A0ABV9JC84_9LACT</name>
<feature type="domain" description="LysM" evidence="3">
    <location>
        <begin position="114"/>
        <end position="164"/>
    </location>
</feature>
<dbReference type="Gene3D" id="3.10.350.10">
    <property type="entry name" value="LysM domain"/>
    <property type="match status" value="1"/>
</dbReference>